<name>A0ABU7L7E1_9NOCA</name>
<dbReference type="EMBL" id="JAUTXY010000003">
    <property type="protein sequence ID" value="MEE2057465.1"/>
    <property type="molecule type" value="Genomic_DNA"/>
</dbReference>
<dbReference type="InterPro" id="IPR030678">
    <property type="entry name" value="Peptide/Ni-bd"/>
</dbReference>
<evidence type="ECO:0000259" key="3">
    <source>
        <dbReference type="Pfam" id="PF00496"/>
    </source>
</evidence>
<comment type="caution">
    <text evidence="4">The sequence shown here is derived from an EMBL/GenBank/DDBJ whole genome shotgun (WGS) entry which is preliminary data.</text>
</comment>
<dbReference type="InterPro" id="IPR039424">
    <property type="entry name" value="SBP_5"/>
</dbReference>
<proteinExistence type="predicted"/>
<gene>
    <name evidence="4" type="ORF">Q7514_07970</name>
</gene>
<evidence type="ECO:0000313" key="4">
    <source>
        <dbReference type="EMBL" id="MEE2057465.1"/>
    </source>
</evidence>
<evidence type="ECO:0000256" key="2">
    <source>
        <dbReference type="SAM" id="SignalP"/>
    </source>
</evidence>
<dbReference type="PIRSF" id="PIRSF002741">
    <property type="entry name" value="MppA"/>
    <property type="match status" value="1"/>
</dbReference>
<dbReference type="CDD" id="cd00995">
    <property type="entry name" value="PBP2_NikA_DppA_OppA_like"/>
    <property type="match status" value="1"/>
</dbReference>
<feature type="signal peptide" evidence="2">
    <location>
        <begin position="1"/>
        <end position="37"/>
    </location>
</feature>
<evidence type="ECO:0000256" key="1">
    <source>
        <dbReference type="ARBA" id="ARBA00022729"/>
    </source>
</evidence>
<dbReference type="RefSeq" id="WP_330132728.1">
    <property type="nucleotide sequence ID" value="NZ_JAUTXY010000003.1"/>
</dbReference>
<dbReference type="InterPro" id="IPR000914">
    <property type="entry name" value="SBP_5_dom"/>
</dbReference>
<dbReference type="Pfam" id="PF00496">
    <property type="entry name" value="SBP_bac_5"/>
    <property type="match status" value="1"/>
</dbReference>
<keyword evidence="5" id="KW-1185">Reference proteome</keyword>
<dbReference type="PANTHER" id="PTHR30290:SF64">
    <property type="entry name" value="ABC TRANSPORTER PERIPLASMIC BINDING PROTEIN"/>
    <property type="match status" value="1"/>
</dbReference>
<protein>
    <submittedName>
        <fullName evidence="4">ABC transporter substrate-binding protein</fullName>
    </submittedName>
</protein>
<feature type="domain" description="Solute-binding protein family 5" evidence="3">
    <location>
        <begin position="98"/>
        <end position="461"/>
    </location>
</feature>
<dbReference type="SUPFAM" id="SSF53850">
    <property type="entry name" value="Periplasmic binding protein-like II"/>
    <property type="match status" value="1"/>
</dbReference>
<dbReference type="Gene3D" id="3.40.190.10">
    <property type="entry name" value="Periplasmic binding protein-like II"/>
    <property type="match status" value="1"/>
</dbReference>
<dbReference type="Proteomes" id="UP001336020">
    <property type="component" value="Unassembled WGS sequence"/>
</dbReference>
<sequence>MIRSTRRTRVVARSGTAPSRAARSAAPALLLIPVLLAAACGSSESSTSTTEGPARAESLTVAVAKDTGPLNIFAGASDQMTELVYDKLLSPSPYVADPQPWLATDVRQVDPTTWEVDLRDDVTWHDGEAFTADDVAFSYHYMHAAPTGRFTHHVNDTPSISTVEATSPTSVRFVCDYACPELGTVTLADLPVLPEHVWSKVDPATAKEVTELPIGTGPFELVDYSPTTGYRFEANADYFAGAPTVDELVMPVIADSSAAFTALSSGQVDAVDRALTPELVDQFTASNDIGTITVAPLTYPELKLNFTREPFAQADFRAALNFAVDRDQMLDIVGLGQGRPGTQGYVHPDAPFADPDASTPYDPAQATALLDSLGWKDIDGDGTRENPAGDDAPFTLIVNGGDAPQVRAAELIAEDFAEVGIDVVVSPLDAGSLSDASAKKNFDLYVTTNSPHAVADSTQFIMSHRSGNLWSHPDLAYPEFDALYERWRATETNEARIAAMQEMQELFNRQPTAIALYYPDETWAFRADRFAGWVETPGYGIVHKWSFLPSDVVDAANAEAPQD</sequence>
<feature type="chain" id="PRO_5046237450" evidence="2">
    <location>
        <begin position="38"/>
        <end position="563"/>
    </location>
</feature>
<organism evidence="4 5">
    <name type="scientific">Rhodococcus artemisiae</name>
    <dbReference type="NCBI Taxonomy" id="714159"/>
    <lineage>
        <taxon>Bacteria</taxon>
        <taxon>Bacillati</taxon>
        <taxon>Actinomycetota</taxon>
        <taxon>Actinomycetes</taxon>
        <taxon>Mycobacteriales</taxon>
        <taxon>Nocardiaceae</taxon>
        <taxon>Rhodococcus</taxon>
    </lineage>
</organism>
<evidence type="ECO:0000313" key="5">
    <source>
        <dbReference type="Proteomes" id="UP001336020"/>
    </source>
</evidence>
<keyword evidence="1 2" id="KW-0732">Signal</keyword>
<dbReference type="Gene3D" id="3.10.105.10">
    <property type="entry name" value="Dipeptide-binding Protein, Domain 3"/>
    <property type="match status" value="1"/>
</dbReference>
<accession>A0ABU7L7E1</accession>
<dbReference type="PANTHER" id="PTHR30290">
    <property type="entry name" value="PERIPLASMIC BINDING COMPONENT OF ABC TRANSPORTER"/>
    <property type="match status" value="1"/>
</dbReference>
<reference evidence="4 5" key="1">
    <citation type="submission" date="2023-07" db="EMBL/GenBank/DDBJ databases">
        <authorList>
            <person name="Girao M."/>
            <person name="Carvalho M.F."/>
        </authorList>
    </citation>
    <scope>NUCLEOTIDE SEQUENCE [LARGE SCALE GENOMIC DNA]</scope>
    <source>
        <strain evidence="4 5">YIM65754</strain>
    </source>
</reference>